<organism evidence="1 2">
    <name type="scientific">Xanthomonas graminis pv. arrhenatheri LMG 727</name>
    <dbReference type="NCBI Taxonomy" id="1195923"/>
    <lineage>
        <taxon>Bacteria</taxon>
        <taxon>Pseudomonadati</taxon>
        <taxon>Pseudomonadota</taxon>
        <taxon>Gammaproteobacteria</taxon>
        <taxon>Lysobacterales</taxon>
        <taxon>Lysobacteraceae</taxon>
        <taxon>Xanthomonas</taxon>
        <taxon>Xanthomonas translucens group</taxon>
        <taxon>Xanthomonas graminis</taxon>
    </lineage>
</organism>
<keyword evidence="2" id="KW-1185">Reference proteome</keyword>
<evidence type="ECO:0000313" key="2">
    <source>
        <dbReference type="Proteomes" id="UP000046187"/>
    </source>
</evidence>
<gene>
    <name evidence="1" type="ORF">XTALMG727_1877</name>
</gene>
<sequence length="55" mass="5515">MNGSSSNELIKYLDDGTLEVISDGELAEIVGGIAKAAEPTNSGCNKGCPVTNAGC</sequence>
<evidence type="ECO:0000313" key="1">
    <source>
        <dbReference type="EMBL" id="CTP86987.1"/>
    </source>
</evidence>
<name>A0A0K2ZPV7_9XANT</name>
<reference evidence="2" key="1">
    <citation type="submission" date="2015-07" db="EMBL/GenBank/DDBJ databases">
        <authorList>
            <person name="Wibberg D."/>
        </authorList>
    </citation>
    <scope>NUCLEOTIDE SEQUENCE [LARGE SCALE GENOMIC DNA]</scope>
</reference>
<dbReference type="EMBL" id="CXOI01000026">
    <property type="protein sequence ID" value="CTP86987.1"/>
    <property type="molecule type" value="Genomic_DNA"/>
</dbReference>
<protein>
    <submittedName>
        <fullName evidence="1">Uncharacterized protein</fullName>
    </submittedName>
</protein>
<proteinExistence type="predicted"/>
<accession>A0A0K2ZPV7</accession>
<dbReference type="RefSeq" id="WP_155742865.1">
    <property type="nucleotide sequence ID" value="NZ_CXOI01000026.1"/>
</dbReference>
<dbReference type="AlphaFoldDB" id="A0A0K2ZPV7"/>
<dbReference type="Proteomes" id="UP000046187">
    <property type="component" value="Unassembled WGS sequence"/>
</dbReference>